<evidence type="ECO:0000313" key="3">
    <source>
        <dbReference type="Proteomes" id="UP000466130"/>
    </source>
</evidence>
<dbReference type="GO" id="GO:0016787">
    <property type="term" value="F:hydrolase activity"/>
    <property type="evidence" value="ECO:0007669"/>
    <property type="project" value="UniProtKB-KW"/>
</dbReference>
<dbReference type="SUPFAM" id="SSF53474">
    <property type="entry name" value="alpha/beta-Hydrolases"/>
    <property type="match status" value="1"/>
</dbReference>
<evidence type="ECO:0000259" key="1">
    <source>
        <dbReference type="Pfam" id="PF00561"/>
    </source>
</evidence>
<protein>
    <submittedName>
        <fullName evidence="2">Alpha/beta hydrolase</fullName>
    </submittedName>
</protein>
<name>A0ABQ6XCS7_9GAMM</name>
<dbReference type="PANTHER" id="PTHR43689:SF8">
    <property type="entry name" value="ALPHA_BETA-HYDROLASES SUPERFAMILY PROTEIN"/>
    <property type="match status" value="1"/>
</dbReference>
<sequence length="267" mass="30315">MTLTPAIHHYDRWVSTPNGRLFTRTWEPDRIRSEVPILLFHDSLGCVDLWRNFPEALCAATRQRVIAYDRLGFGRSDASSTPLPLSFIDDEARGNFAAICHALQVTRFIALGHSVGGCMAVHCAGYYFSQCQGLVTIAAQAFNENRTRQGIEEAKATFQTPEQFAKLVKYHGNKARWVFDAWTDTWLSPEFAAWSLTPALERVRCPTLVLHGEKDEYGSHRQPERIARYTQGPAHCEMLPGIGHVPHREAEAVVVEFIRQFIFRLDD</sequence>
<gene>
    <name evidence="2" type="ORF">F1978_00780</name>
</gene>
<dbReference type="Pfam" id="PF00561">
    <property type="entry name" value="Abhydrolase_1"/>
    <property type="match status" value="1"/>
</dbReference>
<evidence type="ECO:0000313" key="2">
    <source>
        <dbReference type="EMBL" id="KAE8439821.1"/>
    </source>
</evidence>
<dbReference type="EMBL" id="VWRT01000001">
    <property type="protein sequence ID" value="KAE8439821.1"/>
    <property type="molecule type" value="Genomic_DNA"/>
</dbReference>
<dbReference type="InterPro" id="IPR000073">
    <property type="entry name" value="AB_hydrolase_1"/>
</dbReference>
<dbReference type="PANTHER" id="PTHR43689">
    <property type="entry name" value="HYDROLASE"/>
    <property type="match status" value="1"/>
</dbReference>
<proteinExistence type="predicted"/>
<organism evidence="2 3">
    <name type="scientific">Vreelandella piezotolerans</name>
    <dbReference type="NCBI Taxonomy" id="2609667"/>
    <lineage>
        <taxon>Bacteria</taxon>
        <taxon>Pseudomonadati</taxon>
        <taxon>Pseudomonadota</taxon>
        <taxon>Gammaproteobacteria</taxon>
        <taxon>Oceanospirillales</taxon>
        <taxon>Halomonadaceae</taxon>
        <taxon>Vreelandella</taxon>
    </lineage>
</organism>
<feature type="domain" description="AB hydrolase-1" evidence="1">
    <location>
        <begin position="36"/>
        <end position="151"/>
    </location>
</feature>
<keyword evidence="2" id="KW-0378">Hydrolase</keyword>
<dbReference type="InterPro" id="IPR029058">
    <property type="entry name" value="AB_hydrolase_fold"/>
</dbReference>
<reference evidence="2 3" key="1">
    <citation type="submission" date="2019-09" db="EMBL/GenBank/DDBJ databases">
        <title>The Halomonas whole genome shotgun (WGS).</title>
        <authorList>
            <person name="Xie Z."/>
        </authorList>
    </citation>
    <scope>NUCLEOTIDE SEQUENCE [LARGE SCALE GENOMIC DNA]</scope>
    <source>
        <strain evidence="2 3">NBT06E8</strain>
    </source>
</reference>
<comment type="caution">
    <text evidence="2">The sequence shown here is derived from an EMBL/GenBank/DDBJ whole genome shotgun (WGS) entry which is preliminary data.</text>
</comment>
<accession>A0ABQ6XCS7</accession>
<keyword evidence="3" id="KW-1185">Reference proteome</keyword>
<dbReference type="Proteomes" id="UP000466130">
    <property type="component" value="Unassembled WGS sequence"/>
</dbReference>
<dbReference type="RefSeq" id="WP_139525221.1">
    <property type="nucleotide sequence ID" value="NZ_CP048602.1"/>
</dbReference>
<dbReference type="Gene3D" id="3.40.50.1820">
    <property type="entry name" value="alpha/beta hydrolase"/>
    <property type="match status" value="1"/>
</dbReference>